<reference evidence="2" key="1">
    <citation type="submission" date="2017-09" db="EMBL/GenBank/DDBJ databases">
        <authorList>
            <person name="Varghese N."/>
            <person name="Submissions S."/>
        </authorList>
    </citation>
    <scope>NUCLEOTIDE SEQUENCE [LARGE SCALE GENOMIC DNA]</scope>
    <source>
        <strain evidence="2">MSL47</strain>
    </source>
</reference>
<proteinExistence type="predicted"/>
<dbReference type="Proteomes" id="UP000219573">
    <property type="component" value="Unassembled WGS sequence"/>
</dbReference>
<dbReference type="EMBL" id="OBDZ01000039">
    <property type="protein sequence ID" value="SNY45776.1"/>
    <property type="molecule type" value="Genomic_DNA"/>
</dbReference>
<dbReference type="AlphaFoldDB" id="A0A285IFC4"/>
<dbReference type="RefSeq" id="WP_097019443.1">
    <property type="nucleotide sequence ID" value="NZ_OBDZ01000039.1"/>
</dbReference>
<protein>
    <submittedName>
        <fullName evidence="1">Uncharacterized protein</fullName>
    </submittedName>
</protein>
<sequence>MPSAMFNQVSSVPLEAIYSEGQEDIAVGSGITSTAQQQQSSIAQDILGFIYDIGRQQAYYPDQATNDMEEILNNIRQQLIDREALSPVLTGTITEPTETELTSQTMQLVGFNQGVRFFHLLYPQEVTYRVSGTVGAYKSYTPLYVITDVIGTELIGNFNGVYRGVEDSEVIRTGTDVSYLHQPDYNFFEVERSFQLNAGTYAIVGAINGSGFSPQDSELAIQVIFEKPVVQGLDDVAPQTPLPAPNQGQRRVGLGSLLPLLGTISLPFIIGR</sequence>
<keyword evidence="2" id="KW-1185">Reference proteome</keyword>
<evidence type="ECO:0000313" key="1">
    <source>
        <dbReference type="EMBL" id="SNY45776.1"/>
    </source>
</evidence>
<evidence type="ECO:0000313" key="2">
    <source>
        <dbReference type="Proteomes" id="UP000219573"/>
    </source>
</evidence>
<organism evidence="1 2">
    <name type="scientific">Orenia metallireducens</name>
    <dbReference type="NCBI Taxonomy" id="1413210"/>
    <lineage>
        <taxon>Bacteria</taxon>
        <taxon>Bacillati</taxon>
        <taxon>Bacillota</taxon>
        <taxon>Clostridia</taxon>
        <taxon>Halanaerobiales</taxon>
        <taxon>Halobacteroidaceae</taxon>
        <taxon>Orenia</taxon>
    </lineage>
</organism>
<gene>
    <name evidence="1" type="ORF">SAMN06265827_13932</name>
</gene>
<accession>A0A285IFC4</accession>
<name>A0A285IFC4_9FIRM</name>